<keyword evidence="3" id="KW-1185">Reference proteome</keyword>
<reference evidence="2" key="1">
    <citation type="submission" date="2021-03" db="EMBL/GenBank/DDBJ databases">
        <authorList>
            <person name="Bekaert M."/>
        </authorList>
    </citation>
    <scope>NUCLEOTIDE SEQUENCE</scope>
</reference>
<dbReference type="OrthoDB" id="10508689at2759"/>
<feature type="region of interest" description="Disordered" evidence="1">
    <location>
        <begin position="1"/>
        <end position="41"/>
    </location>
</feature>
<name>A0A8S3T2W5_MYTED</name>
<comment type="caution">
    <text evidence="2">The sequence shown here is derived from an EMBL/GenBank/DDBJ whole genome shotgun (WGS) entry which is preliminary data.</text>
</comment>
<evidence type="ECO:0000313" key="3">
    <source>
        <dbReference type="Proteomes" id="UP000683360"/>
    </source>
</evidence>
<feature type="compositionally biased region" description="Basic and acidic residues" evidence="1">
    <location>
        <begin position="129"/>
        <end position="143"/>
    </location>
</feature>
<feature type="compositionally biased region" description="Basic and acidic residues" evidence="1">
    <location>
        <begin position="82"/>
        <end position="100"/>
    </location>
</feature>
<protein>
    <submittedName>
        <fullName evidence="2">Uncharacterized protein</fullName>
    </submittedName>
</protein>
<proteinExistence type="predicted"/>
<sequence>MKKLSRHFGVRGDEDDVSNLDDHDSTDVKGNSDVYSDPDDLNLHPDVNNSFYKCKRNRYLTRARQTPPCSTYHKVLSYCRGEPVRNRDTNKTNEKEKNTDNPENYIYTENPENDINTEAPENDTNTNNPEKDDRNDKEDHRLVNDVQDLMTGNENYN</sequence>
<feature type="region of interest" description="Disordered" evidence="1">
    <location>
        <begin position="80"/>
        <end position="157"/>
    </location>
</feature>
<dbReference type="AlphaFoldDB" id="A0A8S3T2W5"/>
<accession>A0A8S3T2W5</accession>
<evidence type="ECO:0000313" key="2">
    <source>
        <dbReference type="EMBL" id="CAG2227977.1"/>
    </source>
</evidence>
<dbReference type="EMBL" id="CAJPWZ010001983">
    <property type="protein sequence ID" value="CAG2227977.1"/>
    <property type="molecule type" value="Genomic_DNA"/>
</dbReference>
<organism evidence="2 3">
    <name type="scientific">Mytilus edulis</name>
    <name type="common">Blue mussel</name>
    <dbReference type="NCBI Taxonomy" id="6550"/>
    <lineage>
        <taxon>Eukaryota</taxon>
        <taxon>Metazoa</taxon>
        <taxon>Spiralia</taxon>
        <taxon>Lophotrochozoa</taxon>
        <taxon>Mollusca</taxon>
        <taxon>Bivalvia</taxon>
        <taxon>Autobranchia</taxon>
        <taxon>Pteriomorphia</taxon>
        <taxon>Mytilida</taxon>
        <taxon>Mytiloidea</taxon>
        <taxon>Mytilidae</taxon>
        <taxon>Mytilinae</taxon>
        <taxon>Mytilus</taxon>
    </lineage>
</organism>
<gene>
    <name evidence="2" type="ORF">MEDL_40946</name>
</gene>
<evidence type="ECO:0000256" key="1">
    <source>
        <dbReference type="SAM" id="MobiDB-lite"/>
    </source>
</evidence>
<dbReference type="Proteomes" id="UP000683360">
    <property type="component" value="Unassembled WGS sequence"/>
</dbReference>